<name>A0A6J5NSX4_9CAUD</name>
<accession>A0A6J5NSX4</accession>
<feature type="region of interest" description="Disordered" evidence="1">
    <location>
        <begin position="1"/>
        <end position="73"/>
    </location>
</feature>
<dbReference type="EMBL" id="LR796720">
    <property type="protein sequence ID" value="CAB4162479.1"/>
    <property type="molecule type" value="Genomic_DNA"/>
</dbReference>
<protein>
    <submittedName>
        <fullName evidence="2">Uncharacterized protein</fullName>
    </submittedName>
</protein>
<organism evidence="2">
    <name type="scientific">uncultured Caudovirales phage</name>
    <dbReference type="NCBI Taxonomy" id="2100421"/>
    <lineage>
        <taxon>Viruses</taxon>
        <taxon>Duplodnaviria</taxon>
        <taxon>Heunggongvirae</taxon>
        <taxon>Uroviricota</taxon>
        <taxon>Caudoviricetes</taxon>
        <taxon>Peduoviridae</taxon>
        <taxon>Maltschvirus</taxon>
        <taxon>Maltschvirus maltsch</taxon>
    </lineage>
</organism>
<reference evidence="2" key="1">
    <citation type="submission" date="2020-04" db="EMBL/GenBank/DDBJ databases">
        <authorList>
            <person name="Chiriac C."/>
            <person name="Salcher M."/>
            <person name="Ghai R."/>
            <person name="Kavagutti S V."/>
        </authorList>
    </citation>
    <scope>NUCLEOTIDE SEQUENCE</scope>
</reference>
<proteinExistence type="predicted"/>
<feature type="compositionally biased region" description="Low complexity" evidence="1">
    <location>
        <begin position="50"/>
        <end position="61"/>
    </location>
</feature>
<feature type="compositionally biased region" description="Basic and acidic residues" evidence="1">
    <location>
        <begin position="25"/>
        <end position="35"/>
    </location>
</feature>
<evidence type="ECO:0000256" key="1">
    <source>
        <dbReference type="SAM" id="MobiDB-lite"/>
    </source>
</evidence>
<gene>
    <name evidence="2" type="ORF">UFOVP779_46</name>
</gene>
<sequence length="73" mass="7562">MSWLAGLPDPYATQTQAKSQASPKEASEAKPEAKEGASCGQSWVEGGQAGQAEAETEGQAGLADQQVERVSLK</sequence>
<evidence type="ECO:0000313" key="2">
    <source>
        <dbReference type="EMBL" id="CAB4162479.1"/>
    </source>
</evidence>